<keyword evidence="2" id="KW-1185">Reference proteome</keyword>
<accession>A0A2U1Q5Z4</accession>
<sequence length="115" mass="13010">MLKTLTKETWICFGRMKKTTQGCSYEMRKENGMGGCNYLEHVVLASVDLSVDDDKHVLRIAIRACYFTLGSSDGKNWTNLKVHENDQTVTKPGQFASLAVTGPNALFHFRYFRVA</sequence>
<dbReference type="PANTHER" id="PTHR47457">
    <property type="entry name" value="OS05G0345500 PROTEIN"/>
    <property type="match status" value="1"/>
</dbReference>
<reference evidence="1 2" key="1">
    <citation type="journal article" date="2018" name="Mol. Plant">
        <title>The genome of Artemisia annua provides insight into the evolution of Asteraceae family and artemisinin biosynthesis.</title>
        <authorList>
            <person name="Shen Q."/>
            <person name="Zhang L."/>
            <person name="Liao Z."/>
            <person name="Wang S."/>
            <person name="Yan T."/>
            <person name="Shi P."/>
            <person name="Liu M."/>
            <person name="Fu X."/>
            <person name="Pan Q."/>
            <person name="Wang Y."/>
            <person name="Lv Z."/>
            <person name="Lu X."/>
            <person name="Zhang F."/>
            <person name="Jiang W."/>
            <person name="Ma Y."/>
            <person name="Chen M."/>
            <person name="Hao X."/>
            <person name="Li L."/>
            <person name="Tang Y."/>
            <person name="Lv G."/>
            <person name="Zhou Y."/>
            <person name="Sun X."/>
            <person name="Brodelius P.E."/>
            <person name="Rose J.K.C."/>
            <person name="Tang K."/>
        </authorList>
    </citation>
    <scope>NUCLEOTIDE SEQUENCE [LARGE SCALE GENOMIC DNA]</scope>
    <source>
        <strain evidence="2">cv. Huhao1</strain>
        <tissue evidence="1">Leaf</tissue>
    </source>
</reference>
<name>A0A2U1Q5Z4_ARTAN</name>
<organism evidence="1 2">
    <name type="scientific">Artemisia annua</name>
    <name type="common">Sweet wormwood</name>
    <dbReference type="NCBI Taxonomy" id="35608"/>
    <lineage>
        <taxon>Eukaryota</taxon>
        <taxon>Viridiplantae</taxon>
        <taxon>Streptophyta</taxon>
        <taxon>Embryophyta</taxon>
        <taxon>Tracheophyta</taxon>
        <taxon>Spermatophyta</taxon>
        <taxon>Magnoliopsida</taxon>
        <taxon>eudicotyledons</taxon>
        <taxon>Gunneridae</taxon>
        <taxon>Pentapetalae</taxon>
        <taxon>asterids</taxon>
        <taxon>campanulids</taxon>
        <taxon>Asterales</taxon>
        <taxon>Asteraceae</taxon>
        <taxon>Asteroideae</taxon>
        <taxon>Anthemideae</taxon>
        <taxon>Artemisiinae</taxon>
        <taxon>Artemisia</taxon>
    </lineage>
</organism>
<evidence type="ECO:0000313" key="1">
    <source>
        <dbReference type="EMBL" id="PWA93441.1"/>
    </source>
</evidence>
<comment type="caution">
    <text evidence="1">The sequence shown here is derived from an EMBL/GenBank/DDBJ whole genome shotgun (WGS) entry which is preliminary data.</text>
</comment>
<dbReference type="OrthoDB" id="1482944at2759"/>
<dbReference type="PANTHER" id="PTHR47457:SF1">
    <property type="entry name" value="BTB DOMAIN-CONTAINING PROTEIN-RELATED"/>
    <property type="match status" value="1"/>
</dbReference>
<gene>
    <name evidence="1" type="ORF">CTI12_AA070140</name>
</gene>
<dbReference type="STRING" id="35608.A0A2U1Q5Z4"/>
<proteinExistence type="predicted"/>
<dbReference type="EMBL" id="PKPP01000384">
    <property type="protein sequence ID" value="PWA93441.1"/>
    <property type="molecule type" value="Genomic_DNA"/>
</dbReference>
<evidence type="ECO:0000313" key="2">
    <source>
        <dbReference type="Proteomes" id="UP000245207"/>
    </source>
</evidence>
<dbReference type="AlphaFoldDB" id="A0A2U1Q5Z4"/>
<dbReference type="Proteomes" id="UP000245207">
    <property type="component" value="Unassembled WGS sequence"/>
</dbReference>
<protein>
    <submittedName>
        <fullName evidence="1">BTB/POZ domain-containing protein</fullName>
    </submittedName>
</protein>